<dbReference type="SUPFAM" id="SSF51556">
    <property type="entry name" value="Metallo-dependent hydrolases"/>
    <property type="match status" value="1"/>
</dbReference>
<comment type="catalytic activity">
    <reaction evidence="4">
        <text>S-adenosyl-L-homocysteine + H2O + H(+) = S-inosyl-L-homocysteine + NH4(+)</text>
        <dbReference type="Rhea" id="RHEA:20716"/>
        <dbReference type="ChEBI" id="CHEBI:15377"/>
        <dbReference type="ChEBI" id="CHEBI:15378"/>
        <dbReference type="ChEBI" id="CHEBI:28938"/>
        <dbReference type="ChEBI" id="CHEBI:57856"/>
        <dbReference type="ChEBI" id="CHEBI:57985"/>
        <dbReference type="EC" id="3.5.4.28"/>
    </reaction>
</comment>
<evidence type="ECO:0000259" key="5">
    <source>
        <dbReference type="Pfam" id="PF01979"/>
    </source>
</evidence>
<feature type="binding site" evidence="4">
    <location>
        <position position="173"/>
    </location>
    <ligand>
        <name>substrate</name>
    </ligand>
</feature>
<feature type="binding site" evidence="4">
    <location>
        <position position="288"/>
    </location>
    <ligand>
        <name>substrate</name>
    </ligand>
</feature>
<evidence type="ECO:0000313" key="6">
    <source>
        <dbReference type="EMBL" id="HIX03936.1"/>
    </source>
</evidence>
<dbReference type="InterPro" id="IPR050287">
    <property type="entry name" value="MTA/SAH_deaminase"/>
</dbReference>
<dbReference type="SUPFAM" id="SSF51338">
    <property type="entry name" value="Composite domain of metallo-dependent hydrolases"/>
    <property type="match status" value="1"/>
</dbReference>
<reference evidence="6" key="2">
    <citation type="submission" date="2021-04" db="EMBL/GenBank/DDBJ databases">
        <authorList>
            <person name="Gilroy R."/>
        </authorList>
    </citation>
    <scope>NUCLEOTIDE SEQUENCE</scope>
    <source>
        <strain evidence="6">23274</strain>
    </source>
</reference>
<feature type="binding site" evidence="4">
    <location>
        <position position="53"/>
    </location>
    <ligand>
        <name>Zn(2+)</name>
        <dbReference type="ChEBI" id="CHEBI:29105"/>
    </ligand>
</feature>
<feature type="binding site" evidence="4">
    <location>
        <position position="203"/>
    </location>
    <ligand>
        <name>substrate</name>
    </ligand>
</feature>
<feature type="binding site" evidence="4">
    <location>
        <position position="51"/>
    </location>
    <ligand>
        <name>Zn(2+)</name>
        <dbReference type="ChEBI" id="CHEBI:29105"/>
    </ligand>
</feature>
<comment type="function">
    <text evidence="4">Catalyzes the deamination of 5-methylthioadenosine and S-adenosyl-L-homocysteine into 5-methylthioinosine and S-inosyl-L-homocysteine, respectively. Is also able to deaminate adenosine.</text>
</comment>
<feature type="binding site" evidence="4">
    <location>
        <position position="80"/>
    </location>
    <ligand>
        <name>substrate</name>
    </ligand>
</feature>
<dbReference type="Proteomes" id="UP000824202">
    <property type="component" value="Unassembled WGS sequence"/>
</dbReference>
<keyword evidence="3 4" id="KW-0862">Zinc</keyword>
<dbReference type="InterPro" id="IPR032466">
    <property type="entry name" value="Metal_Hydrolase"/>
</dbReference>
<sequence>MNANGDILPDGSIVIEDGRIKDILAGAVTDSQAEMTDARGMLLLPGFINTHTHLPMVLFRGYADDLPLQEWLKDHIFPAEARWVTPDNVRLATRLALIEMIKSGTTCFNDMYFFEQVIAEEAARAGIRGVVCESLIDFPTPDFKTLEEGIALSENLISRWQNHPLIRPAIGAHSPYTCSAATLQKAKALADKHGTLLQIHLAETRQETETSIARTGKTPAAYLHSLGVLGKNVIAAHGVWLTGEDIRLLAESGTAIAHCPKSNLKLASGIARIAACRAAGIPVGIGTDGAASNNSLDMVEEMRFASLLAKGAYYQPEALDAPTTLRMATLEGAKALGMDHITGSIEKGKSADLILVHADASNMQPLHNPCSAVVYAMNSKNIRSTMVAGTWLMKDRILQTIDKDSVMEEIKNRRHTDSKINC</sequence>
<dbReference type="GO" id="GO:0090614">
    <property type="term" value="F:5'-methylthioadenosine deaminase activity"/>
    <property type="evidence" value="ECO:0007669"/>
    <property type="project" value="UniProtKB-UniRule"/>
</dbReference>
<dbReference type="GO" id="GO:0046872">
    <property type="term" value="F:metal ion binding"/>
    <property type="evidence" value="ECO:0007669"/>
    <property type="project" value="UniProtKB-KW"/>
</dbReference>
<evidence type="ECO:0000256" key="3">
    <source>
        <dbReference type="ARBA" id="ARBA00022833"/>
    </source>
</evidence>
<feature type="binding site" evidence="4">
    <location>
        <position position="288"/>
    </location>
    <ligand>
        <name>Zn(2+)</name>
        <dbReference type="ChEBI" id="CHEBI:29105"/>
    </ligand>
</feature>
<dbReference type="Pfam" id="PF01979">
    <property type="entry name" value="Amidohydro_1"/>
    <property type="match status" value="1"/>
</dbReference>
<dbReference type="InterPro" id="IPR023512">
    <property type="entry name" value="Deaminase_MtaD/DadD"/>
</dbReference>
<organism evidence="6 7">
    <name type="scientific">Candidatus Odoribacter faecigallinarum</name>
    <dbReference type="NCBI Taxonomy" id="2838706"/>
    <lineage>
        <taxon>Bacteria</taxon>
        <taxon>Pseudomonadati</taxon>
        <taxon>Bacteroidota</taxon>
        <taxon>Bacteroidia</taxon>
        <taxon>Bacteroidales</taxon>
        <taxon>Odoribacteraceae</taxon>
        <taxon>Odoribacter</taxon>
    </lineage>
</organism>
<dbReference type="HAMAP" id="MF_01281">
    <property type="entry name" value="MTA_SAH_deamin"/>
    <property type="match status" value="1"/>
</dbReference>
<feature type="domain" description="Amidohydrolase-related" evidence="5">
    <location>
        <begin position="43"/>
        <end position="391"/>
    </location>
</feature>
<name>A0A9D1V0L7_9BACT</name>
<dbReference type="Gene3D" id="2.30.40.10">
    <property type="entry name" value="Urease, subunit C, domain 1"/>
    <property type="match status" value="1"/>
</dbReference>
<accession>A0A9D1V0L7</accession>
<evidence type="ECO:0000256" key="2">
    <source>
        <dbReference type="ARBA" id="ARBA00022801"/>
    </source>
</evidence>
<keyword evidence="1 4" id="KW-0479">Metal-binding</keyword>
<reference evidence="6" key="1">
    <citation type="journal article" date="2021" name="PeerJ">
        <title>Extensive microbial diversity within the chicken gut microbiome revealed by metagenomics and culture.</title>
        <authorList>
            <person name="Gilroy R."/>
            <person name="Ravi A."/>
            <person name="Getino M."/>
            <person name="Pursley I."/>
            <person name="Horton D.L."/>
            <person name="Alikhan N.F."/>
            <person name="Baker D."/>
            <person name="Gharbi K."/>
            <person name="Hall N."/>
            <person name="Watson M."/>
            <person name="Adriaenssens E.M."/>
            <person name="Foster-Nyarko E."/>
            <person name="Jarju S."/>
            <person name="Secka A."/>
            <person name="Antonio M."/>
            <person name="Oren A."/>
            <person name="Chaudhuri R.R."/>
            <person name="La Ragione R."/>
            <person name="Hildebrand F."/>
            <person name="Pallen M.J."/>
        </authorList>
    </citation>
    <scope>NUCLEOTIDE SEQUENCE</scope>
    <source>
        <strain evidence="6">23274</strain>
    </source>
</reference>
<evidence type="ECO:0000313" key="7">
    <source>
        <dbReference type="Proteomes" id="UP000824202"/>
    </source>
</evidence>
<feature type="binding site" evidence="4">
    <location>
        <position position="200"/>
    </location>
    <ligand>
        <name>Zn(2+)</name>
        <dbReference type="ChEBI" id="CHEBI:29105"/>
    </ligand>
</feature>
<dbReference type="Gene3D" id="3.20.20.140">
    <property type="entry name" value="Metal-dependent hydrolases"/>
    <property type="match status" value="1"/>
</dbReference>
<gene>
    <name evidence="4" type="primary">mtaD</name>
    <name evidence="6" type="ORF">H9863_07475</name>
</gene>
<comment type="caution">
    <text evidence="6">The sequence shown here is derived from an EMBL/GenBank/DDBJ whole genome shotgun (WGS) entry which is preliminary data.</text>
</comment>
<dbReference type="EC" id="3.5.4.31" evidence="4"/>
<dbReference type="EMBL" id="DXFT01000144">
    <property type="protein sequence ID" value="HIX03936.1"/>
    <property type="molecule type" value="Genomic_DNA"/>
</dbReference>
<dbReference type="InterPro" id="IPR011059">
    <property type="entry name" value="Metal-dep_hydrolase_composite"/>
</dbReference>
<comment type="cofactor">
    <cofactor evidence="4">
        <name>Zn(2+)</name>
        <dbReference type="ChEBI" id="CHEBI:29105"/>
    </cofactor>
    <text evidence="4">Binds 1 zinc ion per subunit.</text>
</comment>
<dbReference type="FunFam" id="3.20.20.140:FF:000014">
    <property type="entry name" value="5-methylthioadenosine/S-adenosylhomocysteine deaminase"/>
    <property type="match status" value="1"/>
</dbReference>
<dbReference type="CDD" id="cd01298">
    <property type="entry name" value="ATZ_TRZ_like"/>
    <property type="match status" value="1"/>
</dbReference>
<evidence type="ECO:0000256" key="4">
    <source>
        <dbReference type="HAMAP-Rule" id="MF_01281"/>
    </source>
</evidence>
<comment type="caution">
    <text evidence="4">Lacks conserved residue(s) required for the propagation of feature annotation.</text>
</comment>
<keyword evidence="2 4" id="KW-0378">Hydrolase</keyword>
<evidence type="ECO:0000256" key="1">
    <source>
        <dbReference type="ARBA" id="ARBA00022723"/>
    </source>
</evidence>
<dbReference type="PANTHER" id="PTHR43794:SF11">
    <property type="entry name" value="AMIDOHYDROLASE-RELATED DOMAIN-CONTAINING PROTEIN"/>
    <property type="match status" value="1"/>
</dbReference>
<comment type="similarity">
    <text evidence="4">Belongs to the metallo-dependent hydrolases superfamily. MTA/SAH deaminase family.</text>
</comment>
<dbReference type="InterPro" id="IPR006680">
    <property type="entry name" value="Amidohydro-rel"/>
</dbReference>
<dbReference type="EC" id="3.5.4.28" evidence="4"/>
<protein>
    <recommendedName>
        <fullName evidence="4">5-methylthioadenosine/S-adenosylhomocysteine deaminase</fullName>
        <shortName evidence="4">MTA/SAH deaminase</shortName>
        <ecNumber evidence="4">3.5.4.28</ecNumber>
        <ecNumber evidence="4">3.5.4.31</ecNumber>
    </recommendedName>
</protein>
<comment type="catalytic activity">
    <reaction evidence="4">
        <text>S-methyl-5'-thioadenosine + H2O + H(+) = S-methyl-5'-thioinosine + NH4(+)</text>
        <dbReference type="Rhea" id="RHEA:25025"/>
        <dbReference type="ChEBI" id="CHEBI:15377"/>
        <dbReference type="ChEBI" id="CHEBI:15378"/>
        <dbReference type="ChEBI" id="CHEBI:17509"/>
        <dbReference type="ChEBI" id="CHEBI:28938"/>
        <dbReference type="ChEBI" id="CHEBI:48595"/>
        <dbReference type="EC" id="3.5.4.31"/>
    </reaction>
</comment>
<dbReference type="AlphaFoldDB" id="A0A9D1V0L7"/>
<dbReference type="GO" id="GO:0050270">
    <property type="term" value="F:S-adenosylhomocysteine deaminase activity"/>
    <property type="evidence" value="ECO:0007669"/>
    <property type="project" value="UniProtKB-UniRule"/>
</dbReference>
<proteinExistence type="inferred from homology"/>
<dbReference type="PANTHER" id="PTHR43794">
    <property type="entry name" value="AMINOHYDROLASE SSNA-RELATED"/>
    <property type="match status" value="1"/>
</dbReference>